<protein>
    <submittedName>
        <fullName evidence="1">Uncharacterized protein</fullName>
    </submittedName>
</protein>
<keyword evidence="2" id="KW-1185">Reference proteome</keyword>
<evidence type="ECO:0000313" key="1">
    <source>
        <dbReference type="EMBL" id="MPC86185.1"/>
    </source>
</evidence>
<dbReference type="EMBL" id="VSRR010070717">
    <property type="protein sequence ID" value="MPC86185.1"/>
    <property type="molecule type" value="Genomic_DNA"/>
</dbReference>
<organism evidence="1 2">
    <name type="scientific">Portunus trituberculatus</name>
    <name type="common">Swimming crab</name>
    <name type="synonym">Neptunus trituberculatus</name>
    <dbReference type="NCBI Taxonomy" id="210409"/>
    <lineage>
        <taxon>Eukaryota</taxon>
        <taxon>Metazoa</taxon>
        <taxon>Ecdysozoa</taxon>
        <taxon>Arthropoda</taxon>
        <taxon>Crustacea</taxon>
        <taxon>Multicrustacea</taxon>
        <taxon>Malacostraca</taxon>
        <taxon>Eumalacostraca</taxon>
        <taxon>Eucarida</taxon>
        <taxon>Decapoda</taxon>
        <taxon>Pleocyemata</taxon>
        <taxon>Brachyura</taxon>
        <taxon>Eubrachyura</taxon>
        <taxon>Portunoidea</taxon>
        <taxon>Portunidae</taxon>
        <taxon>Portuninae</taxon>
        <taxon>Portunus</taxon>
    </lineage>
</organism>
<dbReference type="AlphaFoldDB" id="A0A5B7IUN6"/>
<evidence type="ECO:0000313" key="2">
    <source>
        <dbReference type="Proteomes" id="UP000324222"/>
    </source>
</evidence>
<accession>A0A5B7IUN6</accession>
<comment type="caution">
    <text evidence="1">The sequence shown here is derived from an EMBL/GenBank/DDBJ whole genome shotgun (WGS) entry which is preliminary data.</text>
</comment>
<dbReference type="Proteomes" id="UP000324222">
    <property type="component" value="Unassembled WGS sequence"/>
</dbReference>
<reference evidence="1 2" key="1">
    <citation type="submission" date="2019-05" db="EMBL/GenBank/DDBJ databases">
        <title>Another draft genome of Portunus trituberculatus and its Hox gene families provides insights of decapod evolution.</title>
        <authorList>
            <person name="Jeong J.-H."/>
            <person name="Song I."/>
            <person name="Kim S."/>
            <person name="Choi T."/>
            <person name="Kim D."/>
            <person name="Ryu S."/>
            <person name="Kim W."/>
        </authorList>
    </citation>
    <scope>NUCLEOTIDE SEQUENCE [LARGE SCALE GENOMIC DNA]</scope>
    <source>
        <tissue evidence="1">Muscle</tissue>
    </source>
</reference>
<proteinExistence type="predicted"/>
<name>A0A5B7IUN6_PORTR</name>
<sequence length="61" mass="6317">MITRVLPAVRRDGCVAALGQRCVSIEAAQAPPPRPEAPRTALTSPVCCVGCMCVCMSLGCV</sequence>
<gene>
    <name evidence="1" type="ORF">E2C01_081001</name>
</gene>